<comment type="pathway">
    <text evidence="5">Cofactor biosynthesis; coenzyme A biosynthesis; CoA from (R)-pantothenate: step 5/5.</text>
</comment>
<dbReference type="UniPathway" id="UPA00241">
    <property type="reaction ID" value="UER00356"/>
</dbReference>
<evidence type="ECO:0000313" key="7">
    <source>
        <dbReference type="EMBL" id="PWK61584.1"/>
    </source>
</evidence>
<evidence type="ECO:0000256" key="1">
    <source>
        <dbReference type="ARBA" id="ARBA00009018"/>
    </source>
</evidence>
<keyword evidence="5 7" id="KW-0418">Kinase</keyword>
<dbReference type="GO" id="GO:0004140">
    <property type="term" value="F:dephospho-CoA kinase activity"/>
    <property type="evidence" value="ECO:0007669"/>
    <property type="project" value="UniProtKB-UniRule"/>
</dbReference>
<dbReference type="Gene3D" id="3.40.50.300">
    <property type="entry name" value="P-loop containing nucleotide triphosphate hydrolases"/>
    <property type="match status" value="1"/>
</dbReference>
<protein>
    <recommendedName>
        <fullName evidence="5 6">Dephospho-CoA kinase</fullName>
        <ecNumber evidence="5 6">2.7.1.24</ecNumber>
    </recommendedName>
    <alternativeName>
        <fullName evidence="5">Dephosphocoenzyme A kinase</fullName>
    </alternativeName>
</protein>
<keyword evidence="5" id="KW-0808">Transferase</keyword>
<dbReference type="RefSeq" id="WP_109666603.1">
    <property type="nucleotide sequence ID" value="NZ_QGGW01000002.1"/>
</dbReference>
<comment type="function">
    <text evidence="5">Catalyzes the phosphorylation of the 3'-hydroxyl group of dephosphocoenzyme A to form coenzyme A.</text>
</comment>
<sequence length="199" mass="21507">MSFRLALTGSIGMGKSTTADMFRSLGIPVWDADETVHRLYARGGAAVGPVAALVPDALQDGMIDRGRLRAAIRKDPDLLVRLESIVHPLVAADRGAFCAEHAAAPLILLDIPLLFETGGEAAVDAVLVVSTDPQTQRARVMARPDMTEDLYWQILSRQVPDAEKRSRADYLIETNTLEQTRTSVAELVERLTSGGAQDA</sequence>
<keyword evidence="3 5" id="KW-0067">ATP-binding</keyword>
<comment type="subcellular location">
    <subcellularLocation>
        <location evidence="5">Cytoplasm</location>
    </subcellularLocation>
</comment>
<reference evidence="7 8" key="1">
    <citation type="submission" date="2018-05" db="EMBL/GenBank/DDBJ databases">
        <title>Genomic Encyclopedia of Type Strains, Phase IV (KMG-IV): sequencing the most valuable type-strain genomes for metagenomic binning, comparative biology and taxonomic classification.</title>
        <authorList>
            <person name="Goeker M."/>
        </authorList>
    </citation>
    <scope>NUCLEOTIDE SEQUENCE [LARGE SCALE GENOMIC DNA]</scope>
    <source>
        <strain evidence="7 8">DSM 16097</strain>
    </source>
</reference>
<dbReference type="SUPFAM" id="SSF52540">
    <property type="entry name" value="P-loop containing nucleoside triphosphate hydrolases"/>
    <property type="match status" value="1"/>
</dbReference>
<dbReference type="InterPro" id="IPR001977">
    <property type="entry name" value="Depp_CoAkinase"/>
</dbReference>
<dbReference type="PANTHER" id="PTHR10695:SF46">
    <property type="entry name" value="BIFUNCTIONAL COENZYME A SYNTHASE-RELATED"/>
    <property type="match status" value="1"/>
</dbReference>
<proteinExistence type="inferred from homology"/>
<dbReference type="OrthoDB" id="9812943at2"/>
<dbReference type="InterPro" id="IPR027417">
    <property type="entry name" value="P-loop_NTPase"/>
</dbReference>
<dbReference type="NCBIfam" id="TIGR00152">
    <property type="entry name" value="dephospho-CoA kinase"/>
    <property type="match status" value="1"/>
</dbReference>
<dbReference type="EC" id="2.7.1.24" evidence="5 6"/>
<evidence type="ECO:0000256" key="2">
    <source>
        <dbReference type="ARBA" id="ARBA00022741"/>
    </source>
</evidence>
<dbReference type="GO" id="GO:0005737">
    <property type="term" value="C:cytoplasm"/>
    <property type="evidence" value="ECO:0007669"/>
    <property type="project" value="UniProtKB-SubCell"/>
</dbReference>
<name>A0A316GPY9_9RHOB</name>
<dbReference type="GO" id="GO:0005524">
    <property type="term" value="F:ATP binding"/>
    <property type="evidence" value="ECO:0007669"/>
    <property type="project" value="UniProtKB-UniRule"/>
</dbReference>
<evidence type="ECO:0000256" key="3">
    <source>
        <dbReference type="ARBA" id="ARBA00022840"/>
    </source>
</evidence>
<dbReference type="AlphaFoldDB" id="A0A316GPY9"/>
<evidence type="ECO:0000313" key="8">
    <source>
        <dbReference type="Proteomes" id="UP000245708"/>
    </source>
</evidence>
<keyword evidence="2 5" id="KW-0547">Nucleotide-binding</keyword>
<comment type="catalytic activity">
    <reaction evidence="5">
        <text>3'-dephospho-CoA + ATP = ADP + CoA + H(+)</text>
        <dbReference type="Rhea" id="RHEA:18245"/>
        <dbReference type="ChEBI" id="CHEBI:15378"/>
        <dbReference type="ChEBI" id="CHEBI:30616"/>
        <dbReference type="ChEBI" id="CHEBI:57287"/>
        <dbReference type="ChEBI" id="CHEBI:57328"/>
        <dbReference type="ChEBI" id="CHEBI:456216"/>
        <dbReference type="EC" id="2.7.1.24"/>
    </reaction>
</comment>
<comment type="similarity">
    <text evidence="1 5">Belongs to the CoaE family.</text>
</comment>
<comment type="caution">
    <text evidence="7">The sequence shown here is derived from an EMBL/GenBank/DDBJ whole genome shotgun (WGS) entry which is preliminary data.</text>
</comment>
<gene>
    <name evidence="5" type="primary">coaE</name>
    <name evidence="7" type="ORF">C7455_102273</name>
</gene>
<organism evidence="7 8">
    <name type="scientific">Roseicyclus mahoneyensis</name>
    <dbReference type="NCBI Taxonomy" id="164332"/>
    <lineage>
        <taxon>Bacteria</taxon>
        <taxon>Pseudomonadati</taxon>
        <taxon>Pseudomonadota</taxon>
        <taxon>Alphaproteobacteria</taxon>
        <taxon>Rhodobacterales</taxon>
        <taxon>Roseobacteraceae</taxon>
        <taxon>Roseicyclus</taxon>
    </lineage>
</organism>
<feature type="binding site" evidence="5">
    <location>
        <begin position="12"/>
        <end position="17"/>
    </location>
    <ligand>
        <name>ATP</name>
        <dbReference type="ChEBI" id="CHEBI:30616"/>
    </ligand>
</feature>
<dbReference type="Proteomes" id="UP000245708">
    <property type="component" value="Unassembled WGS sequence"/>
</dbReference>
<evidence type="ECO:0000256" key="6">
    <source>
        <dbReference type="NCBIfam" id="TIGR00152"/>
    </source>
</evidence>
<dbReference type="PANTHER" id="PTHR10695">
    <property type="entry name" value="DEPHOSPHO-COA KINASE-RELATED"/>
    <property type="match status" value="1"/>
</dbReference>
<keyword evidence="5" id="KW-0963">Cytoplasm</keyword>
<dbReference type="HAMAP" id="MF_00376">
    <property type="entry name" value="Dephospho_CoA_kinase"/>
    <property type="match status" value="1"/>
</dbReference>
<dbReference type="EMBL" id="QGGW01000002">
    <property type="protein sequence ID" value="PWK61584.1"/>
    <property type="molecule type" value="Genomic_DNA"/>
</dbReference>
<dbReference type="GO" id="GO:0015937">
    <property type="term" value="P:coenzyme A biosynthetic process"/>
    <property type="evidence" value="ECO:0007669"/>
    <property type="project" value="UniProtKB-UniRule"/>
</dbReference>
<keyword evidence="4 5" id="KW-0173">Coenzyme A biosynthesis</keyword>
<dbReference type="PROSITE" id="PS51219">
    <property type="entry name" value="DPCK"/>
    <property type="match status" value="1"/>
</dbReference>
<dbReference type="CDD" id="cd02022">
    <property type="entry name" value="DPCK"/>
    <property type="match status" value="1"/>
</dbReference>
<dbReference type="Pfam" id="PF01121">
    <property type="entry name" value="CoaE"/>
    <property type="match status" value="1"/>
</dbReference>
<accession>A0A316GPY9</accession>
<evidence type="ECO:0000256" key="5">
    <source>
        <dbReference type="HAMAP-Rule" id="MF_00376"/>
    </source>
</evidence>
<keyword evidence="8" id="KW-1185">Reference proteome</keyword>
<evidence type="ECO:0000256" key="4">
    <source>
        <dbReference type="ARBA" id="ARBA00022993"/>
    </source>
</evidence>